<dbReference type="InterPro" id="IPR003265">
    <property type="entry name" value="HhH-GPD_domain"/>
</dbReference>
<dbReference type="CDD" id="cd00056">
    <property type="entry name" value="ENDO3c"/>
    <property type="match status" value="1"/>
</dbReference>
<dbReference type="InterPro" id="IPR037046">
    <property type="entry name" value="AlkA_N_sf"/>
</dbReference>
<dbReference type="EC" id="3.2.2.21" evidence="3"/>
<comment type="caution">
    <text evidence="8">The sequence shown here is derived from an EMBL/GenBank/DDBJ whole genome shotgun (WGS) entry which is preliminary data.</text>
</comment>
<evidence type="ECO:0000259" key="7">
    <source>
        <dbReference type="SMART" id="SM00478"/>
    </source>
</evidence>
<dbReference type="InterPro" id="IPR051912">
    <property type="entry name" value="Alkylbase_DNA_Glycosylase/TA"/>
</dbReference>
<dbReference type="InterPro" id="IPR023170">
    <property type="entry name" value="HhH_base_excis_C"/>
</dbReference>
<dbReference type="PANTHER" id="PTHR43003:SF12">
    <property type="entry name" value="DNA-3-METHYLADENINE GLYCOSYLASE"/>
    <property type="match status" value="1"/>
</dbReference>
<dbReference type="SUPFAM" id="SSF48150">
    <property type="entry name" value="DNA-glycosylase"/>
    <property type="match status" value="1"/>
</dbReference>
<name>A0ABT8KWW6_9BACT</name>
<evidence type="ECO:0000313" key="8">
    <source>
        <dbReference type="EMBL" id="MDN5204653.1"/>
    </source>
</evidence>
<dbReference type="SMART" id="SM00478">
    <property type="entry name" value="ENDO3c"/>
    <property type="match status" value="1"/>
</dbReference>
<dbReference type="EMBL" id="JAUJEA010000012">
    <property type="protein sequence ID" value="MDN5204653.1"/>
    <property type="molecule type" value="Genomic_DNA"/>
</dbReference>
<accession>A0ABT8KWW6</accession>
<protein>
    <recommendedName>
        <fullName evidence="3">DNA-3-methyladenine glycosylase II</fullName>
        <ecNumber evidence="3">3.2.2.21</ecNumber>
    </recommendedName>
</protein>
<organism evidence="8 9">
    <name type="scientific">Splendidivirga corallicola</name>
    <dbReference type="NCBI Taxonomy" id="3051826"/>
    <lineage>
        <taxon>Bacteria</taxon>
        <taxon>Pseudomonadati</taxon>
        <taxon>Bacteroidota</taxon>
        <taxon>Cytophagia</taxon>
        <taxon>Cytophagales</taxon>
        <taxon>Splendidivirgaceae</taxon>
        <taxon>Splendidivirga</taxon>
    </lineage>
</organism>
<dbReference type="InterPro" id="IPR011257">
    <property type="entry name" value="DNA_glycosylase"/>
</dbReference>
<dbReference type="Pfam" id="PF00730">
    <property type="entry name" value="HhH-GPD"/>
    <property type="match status" value="1"/>
</dbReference>
<comment type="catalytic activity">
    <reaction evidence="1">
        <text>Hydrolysis of alkylated DNA, releasing 3-methyladenine, 3-methylguanine, 7-methylguanine and 7-methyladenine.</text>
        <dbReference type="EC" id="3.2.2.21"/>
    </reaction>
</comment>
<reference evidence="8" key="1">
    <citation type="submission" date="2023-06" db="EMBL/GenBank/DDBJ databases">
        <title>Genomic of Parafulvivirga corallium.</title>
        <authorList>
            <person name="Wang G."/>
        </authorList>
    </citation>
    <scope>NUCLEOTIDE SEQUENCE</scope>
    <source>
        <strain evidence="8">BMA10</strain>
    </source>
</reference>
<dbReference type="InterPro" id="IPR000035">
    <property type="entry name" value="Alkylbase_DNA_glycsylse_CS"/>
</dbReference>
<evidence type="ECO:0000256" key="3">
    <source>
        <dbReference type="ARBA" id="ARBA00012000"/>
    </source>
</evidence>
<evidence type="ECO:0000256" key="4">
    <source>
        <dbReference type="ARBA" id="ARBA00022763"/>
    </source>
</evidence>
<feature type="domain" description="HhH-GPD" evidence="7">
    <location>
        <begin position="128"/>
        <end position="291"/>
    </location>
</feature>
<keyword evidence="9" id="KW-1185">Reference proteome</keyword>
<dbReference type="Pfam" id="PF07934">
    <property type="entry name" value="OGG_N"/>
    <property type="match status" value="1"/>
</dbReference>
<dbReference type="Gene3D" id="1.10.1670.10">
    <property type="entry name" value="Helix-hairpin-Helix base-excision DNA repair enzymes (C-terminal)"/>
    <property type="match status" value="1"/>
</dbReference>
<dbReference type="Gene3D" id="3.30.310.20">
    <property type="entry name" value="DNA-3-methyladenine glycosylase AlkA, N-terminal domain"/>
    <property type="match status" value="1"/>
</dbReference>
<dbReference type="RefSeq" id="WP_346754677.1">
    <property type="nucleotide sequence ID" value="NZ_JAUJEA010000012.1"/>
</dbReference>
<proteinExistence type="inferred from homology"/>
<evidence type="ECO:0000256" key="1">
    <source>
        <dbReference type="ARBA" id="ARBA00000086"/>
    </source>
</evidence>
<dbReference type="Gene3D" id="1.10.340.30">
    <property type="entry name" value="Hypothetical protein, domain 2"/>
    <property type="match status" value="1"/>
</dbReference>
<dbReference type="Proteomes" id="UP001172082">
    <property type="component" value="Unassembled WGS sequence"/>
</dbReference>
<keyword evidence="5" id="KW-0378">Hydrolase</keyword>
<dbReference type="PANTHER" id="PTHR43003">
    <property type="entry name" value="DNA-3-METHYLADENINE GLYCOSYLASE"/>
    <property type="match status" value="1"/>
</dbReference>
<evidence type="ECO:0000256" key="2">
    <source>
        <dbReference type="ARBA" id="ARBA00010817"/>
    </source>
</evidence>
<evidence type="ECO:0000256" key="5">
    <source>
        <dbReference type="ARBA" id="ARBA00022801"/>
    </source>
</evidence>
<evidence type="ECO:0000313" key="9">
    <source>
        <dbReference type="Proteomes" id="UP001172082"/>
    </source>
</evidence>
<dbReference type="PROSITE" id="PS00516">
    <property type="entry name" value="ALKYLBASE_DNA_GLYCOS"/>
    <property type="match status" value="1"/>
</dbReference>
<keyword evidence="4" id="KW-0227">DNA damage</keyword>
<sequence>MEIQTPELFNYEECLRYLNRSKFEDLHRVENGSVFKLFEMEGKQVLIRLSSGENKNLLIEFLNTSPTPAMQKFIKRFISEWFDLATPLESFYEEVKNDIILNGLTKKYFGLRLIKIPDLFEAISWSIIGQQINLQFAYQTKRNLVERCGEYLDYNDDRFYLFPKPQKVLELKDEDFKSMKFSKQKTNYLKGVAEKFISGNLNKASLQQLSPEEMKNELTQIKGIGNWSANYIMMRCFGFKEGFPVEDVGLHNAIKNQLQLAKKPNLEEVKELTSHWHNWKGYRTYYLWRSLLDG</sequence>
<dbReference type="InterPro" id="IPR012904">
    <property type="entry name" value="OGG_N"/>
</dbReference>
<evidence type="ECO:0000256" key="6">
    <source>
        <dbReference type="ARBA" id="ARBA00023204"/>
    </source>
</evidence>
<gene>
    <name evidence="8" type="ORF">QQ008_24895</name>
</gene>
<keyword evidence="6" id="KW-0234">DNA repair</keyword>
<comment type="similarity">
    <text evidence="2">Belongs to the alkylbase DNA glycosidase AlkA family.</text>
</comment>